<dbReference type="Proteomes" id="UP000095282">
    <property type="component" value="Unplaced"/>
</dbReference>
<dbReference type="GO" id="GO:0005524">
    <property type="term" value="F:ATP binding"/>
    <property type="evidence" value="ECO:0007669"/>
    <property type="project" value="InterPro"/>
</dbReference>
<dbReference type="SMART" id="SM00220">
    <property type="entry name" value="S_TKc"/>
    <property type="match status" value="1"/>
</dbReference>
<sequence length="304" mass="35243">MSFATYHQTASSPQIMNWSLVKHLKKGKFGDVYLVKNAMTGQHQTMKAVPKGKIRDFDKCFYHETSALSCLQDIGGVVNLFYSESRFATHDFYIMEYLDANLDDLRMKNFPMTFRPPTILQLLYEMVNIAEAIHTRGIYHQDMKLSNFMIKFTPGYSQLKLVDFGMAATYYETTHLPSRIFFLNKPYSSPWVSKECAFQQSEEIVTIGMVAVHMALGIVPWYCPDPMRMLYYKTLFVEDPEFFLKPYNTHVDAVVKNFVQTPYGELVDYNAKRQILADAYYKMTACFISSNIRAYTIGNDIRLD</sequence>
<dbReference type="PANTHER" id="PTHR24362:SF309">
    <property type="entry name" value="PROTEIN KINASE DOMAIN-CONTAINING PROTEIN"/>
    <property type="match status" value="1"/>
</dbReference>
<dbReference type="InterPro" id="IPR011009">
    <property type="entry name" value="Kinase-like_dom_sf"/>
</dbReference>
<dbReference type="AlphaFoldDB" id="A0A1I7U1T6"/>
<name>A0A1I7U1T6_9PELO</name>
<protein>
    <submittedName>
        <fullName evidence="3">Protein kinase domain-containing protein</fullName>
    </submittedName>
</protein>
<dbReference type="Gene3D" id="1.10.510.10">
    <property type="entry name" value="Transferase(Phosphotransferase) domain 1"/>
    <property type="match status" value="1"/>
</dbReference>
<dbReference type="STRING" id="1561998.A0A1I7U1T6"/>
<dbReference type="eggNOG" id="KOG1164">
    <property type="taxonomic scope" value="Eukaryota"/>
</dbReference>
<evidence type="ECO:0000313" key="2">
    <source>
        <dbReference type="Proteomes" id="UP000095282"/>
    </source>
</evidence>
<evidence type="ECO:0000259" key="1">
    <source>
        <dbReference type="PROSITE" id="PS50011"/>
    </source>
</evidence>
<organism evidence="2 3">
    <name type="scientific">Caenorhabditis tropicalis</name>
    <dbReference type="NCBI Taxonomy" id="1561998"/>
    <lineage>
        <taxon>Eukaryota</taxon>
        <taxon>Metazoa</taxon>
        <taxon>Ecdysozoa</taxon>
        <taxon>Nematoda</taxon>
        <taxon>Chromadorea</taxon>
        <taxon>Rhabditida</taxon>
        <taxon>Rhabditina</taxon>
        <taxon>Rhabditomorpha</taxon>
        <taxon>Rhabditoidea</taxon>
        <taxon>Rhabditidae</taxon>
        <taxon>Peloderinae</taxon>
        <taxon>Caenorhabditis</taxon>
    </lineage>
</organism>
<proteinExistence type="predicted"/>
<reference evidence="3" key="1">
    <citation type="submission" date="2016-11" db="UniProtKB">
        <authorList>
            <consortium name="WormBaseParasite"/>
        </authorList>
    </citation>
    <scope>IDENTIFICATION</scope>
</reference>
<dbReference type="InterPro" id="IPR000719">
    <property type="entry name" value="Prot_kinase_dom"/>
</dbReference>
<dbReference type="WBParaSite" id="Csp11.Scaffold629.g13992.t1">
    <property type="protein sequence ID" value="Csp11.Scaffold629.g13992.t1"/>
    <property type="gene ID" value="Csp11.Scaffold629.g13992"/>
</dbReference>
<dbReference type="SUPFAM" id="SSF56112">
    <property type="entry name" value="Protein kinase-like (PK-like)"/>
    <property type="match status" value="1"/>
</dbReference>
<dbReference type="Pfam" id="PF00069">
    <property type="entry name" value="Pkinase"/>
    <property type="match status" value="1"/>
</dbReference>
<dbReference type="PANTHER" id="PTHR24362">
    <property type="entry name" value="SERINE/THREONINE-PROTEIN KINASE NEK"/>
    <property type="match status" value="1"/>
</dbReference>
<dbReference type="PROSITE" id="PS50011">
    <property type="entry name" value="PROTEIN_KINASE_DOM"/>
    <property type="match status" value="1"/>
</dbReference>
<accession>A0A1I7U1T6</accession>
<dbReference type="GO" id="GO:0004672">
    <property type="term" value="F:protein kinase activity"/>
    <property type="evidence" value="ECO:0007669"/>
    <property type="project" value="InterPro"/>
</dbReference>
<keyword evidence="2" id="KW-1185">Reference proteome</keyword>
<dbReference type="InterPro" id="IPR008271">
    <property type="entry name" value="Ser/Thr_kinase_AS"/>
</dbReference>
<evidence type="ECO:0000313" key="3">
    <source>
        <dbReference type="WBParaSite" id="Csp11.Scaffold629.g13992.t1"/>
    </source>
</evidence>
<dbReference type="PROSITE" id="PS00108">
    <property type="entry name" value="PROTEIN_KINASE_ST"/>
    <property type="match status" value="1"/>
</dbReference>
<feature type="domain" description="Protein kinase" evidence="1">
    <location>
        <begin position="18"/>
        <end position="288"/>
    </location>
</feature>